<dbReference type="InterPro" id="IPR019776">
    <property type="entry name" value="Flagellar_basal_body_rod_CS"/>
</dbReference>
<keyword evidence="8" id="KW-0282">Flagellum</keyword>
<feature type="domain" description="Flagellar basal-body/hook protein C-terminal" evidence="6">
    <location>
        <begin position="195"/>
        <end position="238"/>
    </location>
</feature>
<keyword evidence="9" id="KW-1185">Reference proteome</keyword>
<evidence type="ECO:0000313" key="8">
    <source>
        <dbReference type="EMBL" id="GAA0386473.1"/>
    </source>
</evidence>
<protein>
    <recommendedName>
        <fullName evidence="4">Flagellar basal-body rod protein FlgF</fullName>
    </recommendedName>
</protein>
<dbReference type="PANTHER" id="PTHR30435">
    <property type="entry name" value="FLAGELLAR PROTEIN"/>
    <property type="match status" value="1"/>
</dbReference>
<dbReference type="SUPFAM" id="SSF117143">
    <property type="entry name" value="Flagellar hook protein flgE"/>
    <property type="match status" value="1"/>
</dbReference>
<dbReference type="Pfam" id="PF06429">
    <property type="entry name" value="Flg_bbr_C"/>
    <property type="match status" value="1"/>
</dbReference>
<keyword evidence="8" id="KW-0969">Cilium</keyword>
<feature type="domain" description="Flagellar basal body rod protein N-terminal" evidence="5">
    <location>
        <begin position="6"/>
        <end position="35"/>
    </location>
</feature>
<dbReference type="EMBL" id="BAAAEJ010000003">
    <property type="protein sequence ID" value="GAA0386473.1"/>
    <property type="molecule type" value="Genomic_DNA"/>
</dbReference>
<keyword evidence="8" id="KW-0966">Cell projection</keyword>
<dbReference type="InterPro" id="IPR012836">
    <property type="entry name" value="FlgF"/>
</dbReference>
<evidence type="ECO:0000256" key="2">
    <source>
        <dbReference type="ARBA" id="ARBA00009677"/>
    </source>
</evidence>
<reference evidence="9" key="1">
    <citation type="journal article" date="2019" name="Int. J. Syst. Evol. Microbiol.">
        <title>The Global Catalogue of Microorganisms (GCM) 10K type strain sequencing project: providing services to taxonomists for standard genome sequencing and annotation.</title>
        <authorList>
            <consortium name="The Broad Institute Genomics Platform"/>
            <consortium name="The Broad Institute Genome Sequencing Center for Infectious Disease"/>
            <person name="Wu L."/>
            <person name="Ma J."/>
        </authorList>
    </citation>
    <scope>NUCLEOTIDE SEQUENCE [LARGE SCALE GENOMIC DNA]</scope>
    <source>
        <strain evidence="9">JCM 13476</strain>
    </source>
</reference>
<dbReference type="PANTHER" id="PTHR30435:SF19">
    <property type="entry name" value="FLAGELLAR BASAL-BODY ROD PROTEIN FLGG"/>
    <property type="match status" value="1"/>
</dbReference>
<dbReference type="InterPro" id="IPR010930">
    <property type="entry name" value="Flg_bb/hook_C_dom"/>
</dbReference>
<comment type="caution">
    <text evidence="8">The sequence shown here is derived from an EMBL/GenBank/DDBJ whole genome shotgun (WGS) entry which is preliminary data.</text>
</comment>
<keyword evidence="3 4" id="KW-0975">Bacterial flagellum</keyword>
<dbReference type="NCBIfam" id="TIGR03506">
    <property type="entry name" value="FlgEFG_subfam"/>
    <property type="match status" value="1"/>
</dbReference>
<evidence type="ECO:0000259" key="6">
    <source>
        <dbReference type="Pfam" id="PF06429"/>
    </source>
</evidence>
<dbReference type="InterPro" id="IPR037925">
    <property type="entry name" value="FlgE/F/G-like"/>
</dbReference>
<name>A0ABP3I0C1_9CAUL</name>
<evidence type="ECO:0000259" key="7">
    <source>
        <dbReference type="Pfam" id="PF22692"/>
    </source>
</evidence>
<feature type="domain" description="Flagellar hook protein FlgE/F/G-like D1" evidence="7">
    <location>
        <begin position="86"/>
        <end position="150"/>
    </location>
</feature>
<evidence type="ECO:0000256" key="3">
    <source>
        <dbReference type="ARBA" id="ARBA00023143"/>
    </source>
</evidence>
<organism evidence="8 9">
    <name type="scientific">Brevundimonas terrae</name>
    <dbReference type="NCBI Taxonomy" id="363631"/>
    <lineage>
        <taxon>Bacteria</taxon>
        <taxon>Pseudomonadati</taxon>
        <taxon>Pseudomonadota</taxon>
        <taxon>Alphaproteobacteria</taxon>
        <taxon>Caulobacterales</taxon>
        <taxon>Caulobacteraceae</taxon>
        <taxon>Brevundimonas</taxon>
    </lineage>
</organism>
<dbReference type="Pfam" id="PF22692">
    <property type="entry name" value="LlgE_F_G_D1"/>
    <property type="match status" value="1"/>
</dbReference>
<dbReference type="NCBIfam" id="TIGR02490">
    <property type="entry name" value="flgF"/>
    <property type="match status" value="1"/>
</dbReference>
<gene>
    <name evidence="8" type="primary">flgF</name>
    <name evidence="8" type="ORF">GCM10009093_11670</name>
</gene>
<comment type="similarity">
    <text evidence="2 4">Belongs to the flagella basal body rod proteins family.</text>
</comment>
<evidence type="ECO:0000256" key="4">
    <source>
        <dbReference type="RuleBase" id="RU362116"/>
    </source>
</evidence>
<dbReference type="Pfam" id="PF00460">
    <property type="entry name" value="Flg_bb_rod"/>
    <property type="match status" value="1"/>
</dbReference>
<dbReference type="PROSITE" id="PS00588">
    <property type="entry name" value="FLAGELLA_BB_ROD"/>
    <property type="match status" value="1"/>
</dbReference>
<proteinExistence type="inferred from homology"/>
<dbReference type="InterPro" id="IPR053967">
    <property type="entry name" value="LlgE_F_G-like_D1"/>
</dbReference>
<accession>A0ABP3I0C1</accession>
<dbReference type="Proteomes" id="UP001500791">
    <property type="component" value="Unassembled WGS sequence"/>
</dbReference>
<comment type="subcellular location">
    <subcellularLocation>
        <location evidence="1 4">Bacterial flagellum basal body</location>
    </subcellularLocation>
</comment>
<evidence type="ECO:0000259" key="5">
    <source>
        <dbReference type="Pfam" id="PF00460"/>
    </source>
</evidence>
<comment type="subunit">
    <text evidence="4">The basal body constitutes a major portion of the flagellar organelle and consists of five rings (E,L,P,S, and M) mounted on a central rod. The rod consists of about 26 subunits of FlgG in the distal portion, and FlgB, FlgC and FlgF are thought to build up the proximal portion of the rod with about 6 subunits each.</text>
</comment>
<sequence>MENAAYIGLSRQMTLRRELDIVANNIANSDTTGFKVEQMLVGTEIGQRARNHAVRPSASFVLDKGVGRDFGQAALKQTGRDLDFGIEGEGTFFTVTTANGPAYTRDGSFTMDAEGRLTTQDGLPVQTDAGELIVNPELGPITVAQDGTITQDGEIVGRLGVVRFGDLSVLEKGGDNLYRNISNLQPIEAADARVRQGMLEGSNVNTLIEITNLVEINRAYESVTRMIENTNDLSRRAVERLGKVS</sequence>
<evidence type="ECO:0000256" key="1">
    <source>
        <dbReference type="ARBA" id="ARBA00004117"/>
    </source>
</evidence>
<dbReference type="InterPro" id="IPR020013">
    <property type="entry name" value="Flagellar_FlgE/F/G"/>
</dbReference>
<dbReference type="InterPro" id="IPR001444">
    <property type="entry name" value="Flag_bb_rod_N"/>
</dbReference>
<evidence type="ECO:0000313" key="9">
    <source>
        <dbReference type="Proteomes" id="UP001500791"/>
    </source>
</evidence>
<dbReference type="RefSeq" id="WP_167173882.1">
    <property type="nucleotide sequence ID" value="NZ_BAAAEJ010000003.1"/>
</dbReference>